<dbReference type="Proteomes" id="UP000002247">
    <property type="component" value="Chromosome"/>
</dbReference>
<dbReference type="SMART" id="SM00855">
    <property type="entry name" value="PGAM"/>
    <property type="match status" value="1"/>
</dbReference>
<dbReference type="PANTHER" id="PTHR48100:SF51">
    <property type="entry name" value="PHOSPHOGLYCERATE MUTASE"/>
    <property type="match status" value="1"/>
</dbReference>
<dbReference type="eggNOG" id="COG0406">
    <property type="taxonomic scope" value="Bacteria"/>
</dbReference>
<dbReference type="InterPro" id="IPR029033">
    <property type="entry name" value="His_PPase_superfam"/>
</dbReference>
<dbReference type="OrthoDB" id="3215466at2"/>
<dbReference type="AlphaFoldDB" id="D6Z875"/>
<accession>D6Z875</accession>
<keyword evidence="2" id="KW-1185">Reference proteome</keyword>
<dbReference type="PANTHER" id="PTHR48100">
    <property type="entry name" value="BROAD-SPECIFICITY PHOSPHATASE YOR283W-RELATED"/>
    <property type="match status" value="1"/>
</dbReference>
<dbReference type="KEGG" id="srt:Srot_1695"/>
<reference evidence="1 2" key="1">
    <citation type="journal article" date="2010" name="Stand. Genomic Sci.">
        <title>Complete genome sequence of Segniliparus rotundus type strain (CDC 1076).</title>
        <authorList>
            <person name="Sikorski J."/>
            <person name="Lapidus A."/>
            <person name="Copeland A."/>
            <person name="Misra M."/>
            <person name="Glavina Del Rio T."/>
            <person name="Nolan M."/>
            <person name="Lucas S."/>
            <person name="Chen F."/>
            <person name="Tice H."/>
            <person name="Cheng J.F."/>
            <person name="Jando M."/>
            <person name="Schneider S."/>
            <person name="Bruce D."/>
            <person name="Goodwin L."/>
            <person name="Pitluck S."/>
            <person name="Liolios K."/>
            <person name="Mikhailova N."/>
            <person name="Pati A."/>
            <person name="Ivanova N."/>
            <person name="Mavromatis K."/>
            <person name="Chen A."/>
            <person name="Palaniappan K."/>
            <person name="Chertkov O."/>
            <person name="Land M."/>
            <person name="Hauser L."/>
            <person name="Chang Y.J."/>
            <person name="Jeffries C.D."/>
            <person name="Brettin T."/>
            <person name="Detter J.C."/>
            <person name="Han C."/>
            <person name="Rohde M."/>
            <person name="Goker M."/>
            <person name="Bristow J."/>
            <person name="Eisen J.A."/>
            <person name="Markowitz V."/>
            <person name="Hugenholtz P."/>
            <person name="Kyrpides N.C."/>
            <person name="Klenk H.P."/>
        </authorList>
    </citation>
    <scope>NUCLEOTIDE SEQUENCE [LARGE SCALE GENOMIC DNA]</scope>
    <source>
        <strain evidence="2">ATCC BAA-972 / CDC 1076 / CIP 108378 / DSM 44985 / JCM 13578</strain>
    </source>
</reference>
<dbReference type="InterPro" id="IPR050275">
    <property type="entry name" value="PGM_Phosphatase"/>
</dbReference>
<evidence type="ECO:0000313" key="2">
    <source>
        <dbReference type="Proteomes" id="UP000002247"/>
    </source>
</evidence>
<dbReference type="GO" id="GO:0016791">
    <property type="term" value="F:phosphatase activity"/>
    <property type="evidence" value="ECO:0007669"/>
    <property type="project" value="TreeGrafter"/>
</dbReference>
<evidence type="ECO:0000313" key="1">
    <source>
        <dbReference type="EMBL" id="ADG98155.1"/>
    </source>
</evidence>
<dbReference type="EMBL" id="CP001958">
    <property type="protein sequence ID" value="ADG98155.1"/>
    <property type="molecule type" value="Genomic_DNA"/>
</dbReference>
<protein>
    <submittedName>
        <fullName evidence="1">Phosphoglycerate mutase</fullName>
    </submittedName>
</protein>
<proteinExistence type="predicted"/>
<gene>
    <name evidence="1" type="ordered locus">Srot_1695</name>
</gene>
<dbReference type="SUPFAM" id="SSF53254">
    <property type="entry name" value="Phosphoglycerate mutase-like"/>
    <property type="match status" value="1"/>
</dbReference>
<name>D6Z875_SEGRD</name>
<dbReference type="RefSeq" id="WP_013138608.1">
    <property type="nucleotide sequence ID" value="NC_014168.1"/>
</dbReference>
<dbReference type="CDD" id="cd07067">
    <property type="entry name" value="HP_PGM_like"/>
    <property type="match status" value="1"/>
</dbReference>
<sequence>MSTQTGGEQNVRTIVHVMRHGEVHNPTGVLYGRLPGFSLSERGQRQAKKVAEHLAGRDVRRLVVSPLQRAQETAKPIAEALGIPIETEDDLIEAGNIFEGTKFAEGKGVLLKPQHWWKLRNPLRPSWGEPYTEIRDRMVRVATSVRDSVRGHEAVIVSHQLPVYTLRRHYEGKSFFHDPRKRECDLASLTTIVYEGDTVAQIKYSEPSAGI</sequence>
<dbReference type="GO" id="GO:0005737">
    <property type="term" value="C:cytoplasm"/>
    <property type="evidence" value="ECO:0007669"/>
    <property type="project" value="TreeGrafter"/>
</dbReference>
<dbReference type="STRING" id="640132.Srot_1695"/>
<dbReference type="Pfam" id="PF00300">
    <property type="entry name" value="His_Phos_1"/>
    <property type="match status" value="1"/>
</dbReference>
<dbReference type="HOGENOM" id="CLU_033323_5_1_11"/>
<organism evidence="1 2">
    <name type="scientific">Segniliparus rotundus (strain ATCC BAA-972 / CDC 1076 / CIP 108378 / DSM 44985 / JCM 13578)</name>
    <dbReference type="NCBI Taxonomy" id="640132"/>
    <lineage>
        <taxon>Bacteria</taxon>
        <taxon>Bacillati</taxon>
        <taxon>Actinomycetota</taxon>
        <taxon>Actinomycetes</taxon>
        <taxon>Mycobacteriales</taxon>
        <taxon>Segniliparaceae</taxon>
        <taxon>Segniliparus</taxon>
    </lineage>
</organism>
<dbReference type="InterPro" id="IPR013078">
    <property type="entry name" value="His_Pase_superF_clade-1"/>
</dbReference>
<dbReference type="Gene3D" id="3.40.50.1240">
    <property type="entry name" value="Phosphoglycerate mutase-like"/>
    <property type="match status" value="1"/>
</dbReference>